<evidence type="ECO:0000256" key="5">
    <source>
        <dbReference type="ARBA" id="ARBA00022737"/>
    </source>
</evidence>
<keyword evidence="4" id="KW-0853">WD repeat</keyword>
<dbReference type="GO" id="GO:0006364">
    <property type="term" value="P:rRNA processing"/>
    <property type="evidence" value="ECO:0007669"/>
    <property type="project" value="UniProtKB-KW"/>
</dbReference>
<accession>A0A6J0CC20</accession>
<feature type="compositionally biased region" description="Polar residues" evidence="8">
    <location>
        <begin position="785"/>
        <end position="794"/>
    </location>
</feature>
<gene>
    <name evidence="11 12" type="primary">LOC107227481</name>
</gene>
<dbReference type="Gene3D" id="2.130.10.10">
    <property type="entry name" value="YVTN repeat-like/Quinoprotein amine dehydrogenase"/>
    <property type="match status" value="3"/>
</dbReference>
<dbReference type="GO" id="GO:0003723">
    <property type="term" value="F:RNA binding"/>
    <property type="evidence" value="ECO:0007669"/>
    <property type="project" value="InterPro"/>
</dbReference>
<dbReference type="SMART" id="SM00320">
    <property type="entry name" value="WD40"/>
    <property type="match status" value="6"/>
</dbReference>
<keyword evidence="7" id="KW-0539">Nucleus</keyword>
<dbReference type="RefSeq" id="XP_015524117.2">
    <property type="nucleotide sequence ID" value="XM_015668631.2"/>
</dbReference>
<keyword evidence="2" id="KW-0690">Ribosome biogenesis</keyword>
<dbReference type="OrthoDB" id="4096at2759"/>
<evidence type="ECO:0000256" key="4">
    <source>
        <dbReference type="ARBA" id="ARBA00022574"/>
    </source>
</evidence>
<dbReference type="PANTHER" id="PTHR44215">
    <property type="entry name" value="WD REPEAT-CONTAINING PROTEIN 75"/>
    <property type="match status" value="1"/>
</dbReference>
<feature type="domain" description="WD repeat-containing protein 75 second beta-propeller" evidence="9">
    <location>
        <begin position="358"/>
        <end position="684"/>
    </location>
</feature>
<keyword evidence="3" id="KW-0698">rRNA processing</keyword>
<organism evidence="10 11">
    <name type="scientific">Neodiprion lecontei</name>
    <name type="common">Redheaded pine sawfly</name>
    <dbReference type="NCBI Taxonomy" id="441921"/>
    <lineage>
        <taxon>Eukaryota</taxon>
        <taxon>Metazoa</taxon>
        <taxon>Ecdysozoa</taxon>
        <taxon>Arthropoda</taxon>
        <taxon>Hexapoda</taxon>
        <taxon>Insecta</taxon>
        <taxon>Pterygota</taxon>
        <taxon>Neoptera</taxon>
        <taxon>Endopterygota</taxon>
        <taxon>Hymenoptera</taxon>
        <taxon>Tenthredinoidea</taxon>
        <taxon>Diprionidae</taxon>
        <taxon>Diprioninae</taxon>
        <taxon>Neodiprion</taxon>
    </lineage>
</organism>
<evidence type="ECO:0000256" key="2">
    <source>
        <dbReference type="ARBA" id="ARBA00022517"/>
    </source>
</evidence>
<dbReference type="InterPro" id="IPR057644">
    <property type="entry name" value="Beta-prop_WDR75_2nd"/>
</dbReference>
<evidence type="ECO:0000256" key="7">
    <source>
        <dbReference type="ARBA" id="ARBA00023242"/>
    </source>
</evidence>
<sequence>MRMKRSTGPKSGTPKKKPQEENDLTVKRIGGGSIIDHRPLFSHDGELLFVVWKHSIRAYSTRTGDLVREFEGIEHKIAGISSHPDNRDVVLACSDVGELIYWNCYKGLIIKKTNLQVDDRDAKIRTFHIVRYRTSDGSNVTQALVTYLIERKIHVKLFGVENGKIALRTKLGSISDEYYVDVVGRAGEHLVAVAEDVNLHILNPAEDFEGILHKTGRRCTAVAGHPDRECLATGDSSGRILVWLNIQQRMVIKATYHWHTLPVTEIVFSSTGSHLYSGGGECVMVKWVLDNVQQKSYLPRLPAPIKHLSLASENQYIAISTLDNGIIVINPQKQIISVIQNFTWGVVGARKNLFPAGLIVDPRTNCLVLNSRTGHVQFYNTHTKSLLYNINITAQNLLTQERNTVIANTEVTKVALSQDGLWMGSVEQRDDGLSEMEVRLKFWNFDTDTQMFVLNTSIEYPHNGAVNALQFQPMALLSSDELAVVTTGADKKYKIWRLVEPTSIYKKMKHWQCYSVGLYRNLPAIDATFSMDGSLLAVGFGPTLTTWNPETNELKCSLTHSSYKHIIKRIEFGRNEMGHLVVVGSSNHIAVWNLLTLSITWTVHLKLSTLTADPISVYMAAFTTDGTLYIFTPSSSKPVYTKKTLTDKDSIVLGASFVPHLTAPRHASTNLWQQKSQLFFLDSNQELLTLETASEISKSLENLSLSTNLPSTAFGALIAAQTTTSAEQVVPYTYQELGVPGMGIVQELLSVPSHTLPPMRLLCAPFIFSMISVSPSKQRRKSISKDNSANGETMNDNRDNDSGNESDERFAASRTEISSPNTSKPMDTSDEDEERLIHFDWSLFSHSLSAILLSRDVSEK</sequence>
<dbReference type="InterPro" id="IPR053826">
    <property type="entry name" value="WDR75"/>
</dbReference>
<dbReference type="Pfam" id="PF23769">
    <property type="entry name" value="Beta-prop_WDR75_2nd"/>
    <property type="match status" value="1"/>
</dbReference>
<dbReference type="KEGG" id="nlo:107227481"/>
<evidence type="ECO:0000259" key="9">
    <source>
        <dbReference type="Pfam" id="PF23769"/>
    </source>
</evidence>
<keyword evidence="5" id="KW-0677">Repeat</keyword>
<comment type="subcellular location">
    <subcellularLocation>
        <location evidence="1">Nucleus</location>
        <location evidence="1">Nucleolus</location>
    </subcellularLocation>
</comment>
<dbReference type="SUPFAM" id="SSF50978">
    <property type="entry name" value="WD40 repeat-like"/>
    <property type="match status" value="2"/>
</dbReference>
<feature type="compositionally biased region" description="Basic and acidic residues" evidence="8">
    <location>
        <begin position="795"/>
        <end position="811"/>
    </location>
</feature>
<evidence type="ECO:0000256" key="6">
    <source>
        <dbReference type="ARBA" id="ARBA00023163"/>
    </source>
</evidence>
<dbReference type="RefSeq" id="XP_046596892.1">
    <property type="nucleotide sequence ID" value="XM_046740936.1"/>
</dbReference>
<keyword evidence="6" id="KW-0804">Transcription</keyword>
<feature type="compositionally biased region" description="Polar residues" evidence="8">
    <location>
        <begin position="815"/>
        <end position="826"/>
    </location>
</feature>
<dbReference type="InterPro" id="IPR036322">
    <property type="entry name" value="WD40_repeat_dom_sf"/>
</dbReference>
<dbReference type="InterPro" id="IPR001680">
    <property type="entry name" value="WD40_rpt"/>
</dbReference>
<evidence type="ECO:0000256" key="3">
    <source>
        <dbReference type="ARBA" id="ARBA00022552"/>
    </source>
</evidence>
<feature type="region of interest" description="Disordered" evidence="8">
    <location>
        <begin position="1"/>
        <end position="24"/>
    </location>
</feature>
<reference evidence="11 12" key="1">
    <citation type="submission" date="2025-05" db="UniProtKB">
        <authorList>
            <consortium name="RefSeq"/>
        </authorList>
    </citation>
    <scope>IDENTIFICATION</scope>
    <source>
        <tissue evidence="11 12">Thorax and Abdomen</tissue>
    </source>
</reference>
<dbReference type="AlphaFoldDB" id="A0A6J0CC20"/>
<dbReference type="GO" id="GO:2000234">
    <property type="term" value="P:positive regulation of rRNA processing"/>
    <property type="evidence" value="ECO:0007669"/>
    <property type="project" value="TreeGrafter"/>
</dbReference>
<evidence type="ECO:0000313" key="11">
    <source>
        <dbReference type="RefSeq" id="XP_015524117.2"/>
    </source>
</evidence>
<evidence type="ECO:0000256" key="8">
    <source>
        <dbReference type="SAM" id="MobiDB-lite"/>
    </source>
</evidence>
<dbReference type="Proteomes" id="UP000829291">
    <property type="component" value="Chromosome 5"/>
</dbReference>
<keyword evidence="10" id="KW-1185">Reference proteome</keyword>
<evidence type="ECO:0000313" key="10">
    <source>
        <dbReference type="Proteomes" id="UP000829291"/>
    </source>
</evidence>
<evidence type="ECO:0000313" key="12">
    <source>
        <dbReference type="RefSeq" id="XP_046596892.1"/>
    </source>
</evidence>
<protein>
    <submittedName>
        <fullName evidence="11 12">WD repeat-containing protein 75</fullName>
    </submittedName>
</protein>
<dbReference type="GO" id="GO:0032040">
    <property type="term" value="C:small-subunit processome"/>
    <property type="evidence" value="ECO:0007669"/>
    <property type="project" value="InterPro"/>
</dbReference>
<feature type="region of interest" description="Disordered" evidence="8">
    <location>
        <begin position="778"/>
        <end position="832"/>
    </location>
</feature>
<dbReference type="InterPro" id="IPR015943">
    <property type="entry name" value="WD40/YVTN_repeat-like_dom_sf"/>
</dbReference>
<dbReference type="InParanoid" id="A0A6J0CC20"/>
<name>A0A6J0CC20_NEOLC</name>
<proteinExistence type="predicted"/>
<evidence type="ECO:0000256" key="1">
    <source>
        <dbReference type="ARBA" id="ARBA00004604"/>
    </source>
</evidence>
<dbReference type="PANTHER" id="PTHR44215:SF1">
    <property type="entry name" value="WD REPEAT-CONTAINING PROTEIN 75"/>
    <property type="match status" value="1"/>
</dbReference>
<dbReference type="Pfam" id="PF23869">
    <property type="entry name" value="Beta-prop_WDR75_1st"/>
    <property type="match status" value="1"/>
</dbReference>
<dbReference type="FunCoup" id="A0A6J0CC20">
    <property type="interactions" value="960"/>
</dbReference>
<dbReference type="GO" id="GO:0045943">
    <property type="term" value="P:positive regulation of transcription by RNA polymerase I"/>
    <property type="evidence" value="ECO:0007669"/>
    <property type="project" value="InterPro"/>
</dbReference>
<dbReference type="GeneID" id="107227481"/>